<dbReference type="PROSITE" id="PS50885">
    <property type="entry name" value="HAMP"/>
    <property type="match status" value="1"/>
</dbReference>
<evidence type="ECO:0000313" key="12">
    <source>
        <dbReference type="EMBL" id="SHJ47443.1"/>
    </source>
</evidence>
<feature type="domain" description="Methyl-accepting transducer" evidence="10">
    <location>
        <begin position="384"/>
        <end position="642"/>
    </location>
</feature>
<proteinExistence type="inferred from homology"/>
<dbReference type="SMART" id="SM00304">
    <property type="entry name" value="HAMP"/>
    <property type="match status" value="1"/>
</dbReference>
<keyword evidence="2" id="KW-1003">Cell membrane</keyword>
<evidence type="ECO:0000256" key="6">
    <source>
        <dbReference type="ARBA" id="ARBA00023224"/>
    </source>
</evidence>
<sequence length="671" mass="74016">MRVKGISLRVKIAAISLICMLVSLLIVASISGSIFKKHMKNQAESHLFLVVNEIGKKIEANDSAVKSIEAQFENNIRFVAKTLSESRDLSNDYLKRIAEKTGVSEINIANADREIIYSNLEGNLGWVYPESHSAYPIFTGQKEEIIEKVRRSETDDYYYKYGAIALEDGGIIQIGIRAEEIMKAVEAFDKQKLIEELGQDENIVYAMIVDRNLKAICHSDKEKIGMKLSDEGSKLAAVEGKQYSDKIFYKEANANILDIAIPLFENEKHVGALKVGISLEGIQAGISEIIKSSIYILVICFIVAGLFIILLLGNINKPLKTLTEYAKVLSEGDLTRQVNIKNSDEIGILAKAFNTIGVNLKNLVEEAMHSSKQLGENSENLSFTTQEVLAQAQNMSATTEEIAAGMEENNASVEEVTASFEEIARATRELAKRAEEGNTIAIEIDKRAQEMKENAMRSRKITDDMYEERHNKIIKALEKSKVVVEIEKMSNIISQIAEQINLLSLNAAIEAARAGEQGRGFAVVAEEIRKLAEESSNTVSSVKPIIDEVQGAVRELSENAEGILEFIDDKISSDYDLLENTGDQYMKDSEVISSLVSNFAATTEEISASMDEISTNIEAINTTIEESASGTNEIASNITQITTAIQDIAKIAESQLKSANKINAIINEFKV</sequence>
<keyword evidence="5 9" id="KW-0472">Membrane</keyword>
<dbReference type="PANTHER" id="PTHR32089">
    <property type="entry name" value="METHYL-ACCEPTING CHEMOTAXIS PROTEIN MCPB"/>
    <property type="match status" value="1"/>
</dbReference>
<dbReference type="OrthoDB" id="369336at2"/>
<dbReference type="GO" id="GO:0005886">
    <property type="term" value="C:plasma membrane"/>
    <property type="evidence" value="ECO:0007669"/>
    <property type="project" value="UniProtKB-SubCell"/>
</dbReference>
<evidence type="ECO:0000256" key="1">
    <source>
        <dbReference type="ARBA" id="ARBA00004651"/>
    </source>
</evidence>
<dbReference type="InterPro" id="IPR003660">
    <property type="entry name" value="HAMP_dom"/>
</dbReference>
<dbReference type="SUPFAM" id="SSF58104">
    <property type="entry name" value="Methyl-accepting chemotaxis protein (MCP) signaling domain"/>
    <property type="match status" value="1"/>
</dbReference>
<evidence type="ECO:0000256" key="8">
    <source>
        <dbReference type="PROSITE-ProRule" id="PRU00284"/>
    </source>
</evidence>
<feature type="domain" description="HAMP" evidence="11">
    <location>
        <begin position="313"/>
        <end position="365"/>
    </location>
</feature>
<keyword evidence="6 8" id="KW-0807">Transducer</keyword>
<dbReference type="EMBL" id="FRAG01000001">
    <property type="protein sequence ID" value="SHJ47443.1"/>
    <property type="molecule type" value="Genomic_DNA"/>
</dbReference>
<name>A0A1M6JL86_PARC5</name>
<dbReference type="CDD" id="cd06225">
    <property type="entry name" value="HAMP"/>
    <property type="match status" value="1"/>
</dbReference>
<keyword evidence="13" id="KW-1185">Reference proteome</keyword>
<dbReference type="SUPFAM" id="SSF103190">
    <property type="entry name" value="Sensory domain-like"/>
    <property type="match status" value="1"/>
</dbReference>
<dbReference type="PANTHER" id="PTHR32089:SF112">
    <property type="entry name" value="LYSOZYME-LIKE PROTEIN-RELATED"/>
    <property type="match status" value="1"/>
</dbReference>
<feature type="transmembrane region" description="Helical" evidence="9">
    <location>
        <begin position="12"/>
        <end position="35"/>
    </location>
</feature>
<keyword evidence="3 9" id="KW-0812">Transmembrane</keyword>
<evidence type="ECO:0000256" key="9">
    <source>
        <dbReference type="SAM" id="Phobius"/>
    </source>
</evidence>
<evidence type="ECO:0000313" key="13">
    <source>
        <dbReference type="Proteomes" id="UP000184465"/>
    </source>
</evidence>
<evidence type="ECO:0000256" key="2">
    <source>
        <dbReference type="ARBA" id="ARBA00022475"/>
    </source>
</evidence>
<accession>A0A1M6JL86</accession>
<reference evidence="12 13" key="1">
    <citation type="submission" date="2016-11" db="EMBL/GenBank/DDBJ databases">
        <authorList>
            <person name="Jaros S."/>
            <person name="Januszkiewicz K."/>
            <person name="Wedrychowicz H."/>
        </authorList>
    </citation>
    <scope>NUCLEOTIDE SEQUENCE [LARGE SCALE GENOMIC DNA]</scope>
    <source>
        <strain evidence="12 13">DSM 15212</strain>
    </source>
</reference>
<evidence type="ECO:0000256" key="7">
    <source>
        <dbReference type="ARBA" id="ARBA00029447"/>
    </source>
</evidence>
<dbReference type="Gene3D" id="3.30.450.20">
    <property type="entry name" value="PAS domain"/>
    <property type="match status" value="1"/>
</dbReference>
<dbReference type="Gene3D" id="1.10.287.950">
    <property type="entry name" value="Methyl-accepting chemotaxis protein"/>
    <property type="match status" value="1"/>
</dbReference>
<dbReference type="RefSeq" id="WP_073146254.1">
    <property type="nucleotide sequence ID" value="NZ_FRAG01000001.1"/>
</dbReference>
<protein>
    <submittedName>
        <fullName evidence="12">Methyl-accepting chemotaxis protein</fullName>
    </submittedName>
</protein>
<evidence type="ECO:0000256" key="3">
    <source>
        <dbReference type="ARBA" id="ARBA00022692"/>
    </source>
</evidence>
<evidence type="ECO:0000256" key="5">
    <source>
        <dbReference type="ARBA" id="ARBA00023136"/>
    </source>
</evidence>
<gene>
    <name evidence="12" type="ORF">SAMN02745912_00029</name>
</gene>
<keyword evidence="4 9" id="KW-1133">Transmembrane helix</keyword>
<feature type="transmembrane region" description="Helical" evidence="9">
    <location>
        <begin position="294"/>
        <end position="313"/>
    </location>
</feature>
<dbReference type="STRING" id="1121301.SAMN02745912_00029"/>
<organism evidence="12 13">
    <name type="scientific">Paramaledivibacter caminithermalis (strain DSM 15212 / CIP 107654 / DViRD3)</name>
    <name type="common">Clostridium caminithermale</name>
    <dbReference type="NCBI Taxonomy" id="1121301"/>
    <lineage>
        <taxon>Bacteria</taxon>
        <taxon>Bacillati</taxon>
        <taxon>Bacillota</taxon>
        <taxon>Clostridia</taxon>
        <taxon>Peptostreptococcales</taxon>
        <taxon>Caminicellaceae</taxon>
        <taxon>Paramaledivibacter</taxon>
    </lineage>
</organism>
<dbReference type="InterPro" id="IPR004089">
    <property type="entry name" value="MCPsignal_dom"/>
</dbReference>
<dbReference type="InterPro" id="IPR033463">
    <property type="entry name" value="sCache_3"/>
</dbReference>
<dbReference type="PROSITE" id="PS50111">
    <property type="entry name" value="CHEMOTAXIS_TRANSDUC_2"/>
    <property type="match status" value="1"/>
</dbReference>
<dbReference type="SMART" id="SM00283">
    <property type="entry name" value="MA"/>
    <property type="match status" value="1"/>
</dbReference>
<dbReference type="Pfam" id="PF00015">
    <property type="entry name" value="MCPsignal"/>
    <property type="match status" value="1"/>
</dbReference>
<comment type="subcellular location">
    <subcellularLocation>
        <location evidence="1">Cell membrane</location>
        <topology evidence="1">Multi-pass membrane protein</topology>
    </subcellularLocation>
</comment>
<dbReference type="Pfam" id="PF00672">
    <property type="entry name" value="HAMP"/>
    <property type="match status" value="1"/>
</dbReference>
<dbReference type="Proteomes" id="UP000184465">
    <property type="component" value="Unassembled WGS sequence"/>
</dbReference>
<evidence type="ECO:0000259" key="11">
    <source>
        <dbReference type="PROSITE" id="PS50885"/>
    </source>
</evidence>
<comment type="similarity">
    <text evidence="7">Belongs to the methyl-accepting chemotaxis (MCP) protein family.</text>
</comment>
<dbReference type="Pfam" id="PF17203">
    <property type="entry name" value="sCache_3_2"/>
    <property type="match status" value="1"/>
</dbReference>
<evidence type="ECO:0000259" key="10">
    <source>
        <dbReference type="PROSITE" id="PS50111"/>
    </source>
</evidence>
<dbReference type="InterPro" id="IPR029151">
    <property type="entry name" value="Sensor-like_sf"/>
</dbReference>
<dbReference type="GO" id="GO:0007165">
    <property type="term" value="P:signal transduction"/>
    <property type="evidence" value="ECO:0007669"/>
    <property type="project" value="UniProtKB-KW"/>
</dbReference>
<evidence type="ECO:0000256" key="4">
    <source>
        <dbReference type="ARBA" id="ARBA00022989"/>
    </source>
</evidence>
<dbReference type="AlphaFoldDB" id="A0A1M6JL86"/>